<evidence type="ECO:0000313" key="3">
    <source>
        <dbReference type="Proteomes" id="UP000016934"/>
    </source>
</evidence>
<dbReference type="HOGENOM" id="CLU_1578243_0_0_1"/>
<gene>
    <name evidence="2" type="ORF">COCSADRAFT_355427</name>
</gene>
<dbReference type="Proteomes" id="UP000016934">
    <property type="component" value="Unassembled WGS sequence"/>
</dbReference>
<keyword evidence="3" id="KW-1185">Reference proteome</keyword>
<dbReference type="AlphaFoldDB" id="M2RGX7"/>
<name>M2RGX7_COCSN</name>
<evidence type="ECO:0000313" key="2">
    <source>
        <dbReference type="EMBL" id="EMD65989.1"/>
    </source>
</evidence>
<reference evidence="3" key="2">
    <citation type="journal article" date="2013" name="PLoS Genet.">
        <title>Comparative genome structure, secondary metabolite, and effector coding capacity across Cochliobolus pathogens.</title>
        <authorList>
            <person name="Condon B.J."/>
            <person name="Leng Y."/>
            <person name="Wu D."/>
            <person name="Bushley K.E."/>
            <person name="Ohm R.A."/>
            <person name="Otillar R."/>
            <person name="Martin J."/>
            <person name="Schackwitz W."/>
            <person name="Grimwood J."/>
            <person name="MohdZainudin N."/>
            <person name="Xue C."/>
            <person name="Wang R."/>
            <person name="Manning V.A."/>
            <person name="Dhillon B."/>
            <person name="Tu Z.J."/>
            <person name="Steffenson B.J."/>
            <person name="Salamov A."/>
            <person name="Sun H."/>
            <person name="Lowry S."/>
            <person name="LaButti K."/>
            <person name="Han J."/>
            <person name="Copeland A."/>
            <person name="Lindquist E."/>
            <person name="Barry K."/>
            <person name="Schmutz J."/>
            <person name="Baker S.E."/>
            <person name="Ciuffetti L.M."/>
            <person name="Grigoriev I.V."/>
            <person name="Zhong S."/>
            <person name="Turgeon B.G."/>
        </authorList>
    </citation>
    <scope>NUCLEOTIDE SEQUENCE [LARGE SCALE GENOMIC DNA]</scope>
    <source>
        <strain evidence="3">ND90Pr / ATCC 201652</strain>
    </source>
</reference>
<evidence type="ECO:0008006" key="4">
    <source>
        <dbReference type="Google" id="ProtNLM"/>
    </source>
</evidence>
<dbReference type="GeneID" id="19138367"/>
<dbReference type="SUPFAM" id="SSF57850">
    <property type="entry name" value="RING/U-box"/>
    <property type="match status" value="1"/>
</dbReference>
<dbReference type="EMBL" id="KB445641">
    <property type="protein sequence ID" value="EMD65989.1"/>
    <property type="molecule type" value="Genomic_DNA"/>
</dbReference>
<dbReference type="OrthoDB" id="8062037at2759"/>
<proteinExistence type="predicted"/>
<accession>M2RGX7</accession>
<dbReference type="OMA" id="CARRHFG"/>
<organism evidence="2 3">
    <name type="scientific">Cochliobolus sativus (strain ND90Pr / ATCC 201652)</name>
    <name type="common">Common root rot and spot blotch fungus</name>
    <name type="synonym">Bipolaris sorokiniana</name>
    <dbReference type="NCBI Taxonomy" id="665912"/>
    <lineage>
        <taxon>Eukaryota</taxon>
        <taxon>Fungi</taxon>
        <taxon>Dikarya</taxon>
        <taxon>Ascomycota</taxon>
        <taxon>Pezizomycotina</taxon>
        <taxon>Dothideomycetes</taxon>
        <taxon>Pleosporomycetidae</taxon>
        <taxon>Pleosporales</taxon>
        <taxon>Pleosporineae</taxon>
        <taxon>Pleosporaceae</taxon>
        <taxon>Bipolaris</taxon>
    </lineage>
</organism>
<dbReference type="KEGG" id="bsc:COCSADRAFT_355427"/>
<evidence type="ECO:0000256" key="1">
    <source>
        <dbReference type="SAM" id="MobiDB-lite"/>
    </source>
</evidence>
<feature type="region of interest" description="Disordered" evidence="1">
    <location>
        <begin position="1"/>
        <end position="22"/>
    </location>
</feature>
<dbReference type="RefSeq" id="XP_007698993.1">
    <property type="nucleotide sequence ID" value="XM_007700803.1"/>
</dbReference>
<protein>
    <recommendedName>
        <fullName evidence="4">RING-type domain-containing protein</fullName>
    </recommendedName>
</protein>
<sequence>MAMSLAGSTSNASPLRASGSISSLDLESEVSWGDERKRPFFPPPDEDIFPTEQAFLDSLIPVPLETVEYDKRECAFCQTRYGETPDSRSGTPEMPVRLRCAHVFGEQCARRHFGQRLIIEFNLRPIEFHPGTRGNVLISNLYRYVVEMNQYLGDFDLFKGLLDNLYDTGRLNRFFGP</sequence>
<reference evidence="2 3" key="1">
    <citation type="journal article" date="2012" name="PLoS Pathog.">
        <title>Diverse lifestyles and strategies of plant pathogenesis encoded in the genomes of eighteen Dothideomycetes fungi.</title>
        <authorList>
            <person name="Ohm R.A."/>
            <person name="Feau N."/>
            <person name="Henrissat B."/>
            <person name="Schoch C.L."/>
            <person name="Horwitz B.A."/>
            <person name="Barry K.W."/>
            <person name="Condon B.J."/>
            <person name="Copeland A.C."/>
            <person name="Dhillon B."/>
            <person name="Glaser F."/>
            <person name="Hesse C.N."/>
            <person name="Kosti I."/>
            <person name="LaButti K."/>
            <person name="Lindquist E.A."/>
            <person name="Lucas S."/>
            <person name="Salamov A.A."/>
            <person name="Bradshaw R.E."/>
            <person name="Ciuffetti L."/>
            <person name="Hamelin R.C."/>
            <person name="Kema G.H.J."/>
            <person name="Lawrence C."/>
            <person name="Scott J.A."/>
            <person name="Spatafora J.W."/>
            <person name="Turgeon B.G."/>
            <person name="de Wit P.J.G.M."/>
            <person name="Zhong S."/>
            <person name="Goodwin S.B."/>
            <person name="Grigoriev I.V."/>
        </authorList>
    </citation>
    <scope>NUCLEOTIDE SEQUENCE [LARGE SCALE GENOMIC DNA]</scope>
    <source>
        <strain evidence="3">ND90Pr / ATCC 201652</strain>
    </source>
</reference>